<accession>A0ABS3V6L4</accession>
<proteinExistence type="predicted"/>
<dbReference type="Proteomes" id="UP000671399">
    <property type="component" value="Unassembled WGS sequence"/>
</dbReference>
<feature type="transmembrane region" description="Helical" evidence="2">
    <location>
        <begin position="20"/>
        <end position="40"/>
    </location>
</feature>
<gene>
    <name evidence="3" type="ORF">JQN83_10580</name>
</gene>
<feature type="region of interest" description="Disordered" evidence="1">
    <location>
        <begin position="121"/>
        <end position="158"/>
    </location>
</feature>
<reference evidence="3 4" key="1">
    <citation type="submission" date="2021-03" db="EMBL/GenBank/DDBJ databases">
        <authorList>
            <person name="Lee D.-H."/>
        </authorList>
    </citation>
    <scope>NUCLEOTIDE SEQUENCE [LARGE SCALE GENOMIC DNA]</scope>
    <source>
        <strain evidence="3 4">MMS20-R2-23</strain>
    </source>
</reference>
<dbReference type="EMBL" id="JAGFWR010000004">
    <property type="protein sequence ID" value="MBO4161254.1"/>
    <property type="molecule type" value="Genomic_DNA"/>
</dbReference>
<keyword evidence="2" id="KW-1133">Transmembrane helix</keyword>
<evidence type="ECO:0000313" key="4">
    <source>
        <dbReference type="Proteomes" id="UP000671399"/>
    </source>
</evidence>
<keyword evidence="4" id="KW-1185">Reference proteome</keyword>
<feature type="transmembrane region" description="Helical" evidence="2">
    <location>
        <begin position="52"/>
        <end position="85"/>
    </location>
</feature>
<name>A0ABS3V6L4_9ACTN</name>
<evidence type="ECO:0000313" key="3">
    <source>
        <dbReference type="EMBL" id="MBO4161254.1"/>
    </source>
</evidence>
<protein>
    <submittedName>
        <fullName evidence="3">Uncharacterized protein</fullName>
    </submittedName>
</protein>
<evidence type="ECO:0000256" key="2">
    <source>
        <dbReference type="SAM" id="Phobius"/>
    </source>
</evidence>
<keyword evidence="2" id="KW-0472">Membrane</keyword>
<sequence>MTVDPDPSAPAGRQPTPTGVSVAAGWAVMVAAALLAAAVFPPSEPPGRMLVMTVAAGVFASVVADLRAVAAVTGLGMATYVGFLANQFGDLTATADAWSYAVVIGFAGVLGSGYRLLRSIPGPPGGEPDRGAECRPFTCGPAPVVSPPDAPLGDSRGA</sequence>
<feature type="transmembrane region" description="Helical" evidence="2">
    <location>
        <begin position="97"/>
        <end position="117"/>
    </location>
</feature>
<organism evidence="3 4">
    <name type="scientific">Micromonospora antibiotica</name>
    <dbReference type="NCBI Taxonomy" id="2807623"/>
    <lineage>
        <taxon>Bacteria</taxon>
        <taxon>Bacillati</taxon>
        <taxon>Actinomycetota</taxon>
        <taxon>Actinomycetes</taxon>
        <taxon>Micromonosporales</taxon>
        <taxon>Micromonosporaceae</taxon>
        <taxon>Micromonospora</taxon>
    </lineage>
</organism>
<keyword evidence="2" id="KW-0812">Transmembrane</keyword>
<dbReference type="RefSeq" id="WP_208566928.1">
    <property type="nucleotide sequence ID" value="NZ_JAGFWR010000004.1"/>
</dbReference>
<comment type="caution">
    <text evidence="3">The sequence shown here is derived from an EMBL/GenBank/DDBJ whole genome shotgun (WGS) entry which is preliminary data.</text>
</comment>
<evidence type="ECO:0000256" key="1">
    <source>
        <dbReference type="SAM" id="MobiDB-lite"/>
    </source>
</evidence>